<evidence type="ECO:0000259" key="5">
    <source>
        <dbReference type="PROSITE" id="PS51843"/>
    </source>
</evidence>
<keyword evidence="3" id="KW-0675">Receptor</keyword>
<feature type="non-terminal residue" evidence="6">
    <location>
        <position position="1"/>
    </location>
</feature>
<dbReference type="GO" id="GO:0003700">
    <property type="term" value="F:DNA-binding transcription factor activity"/>
    <property type="evidence" value="ECO:0007669"/>
    <property type="project" value="TreeGrafter"/>
</dbReference>
<dbReference type="SMART" id="SM00430">
    <property type="entry name" value="HOLI"/>
    <property type="match status" value="1"/>
</dbReference>
<name>A0AAV5TEF1_9BILA</name>
<dbReference type="GO" id="GO:0005634">
    <property type="term" value="C:nucleus"/>
    <property type="evidence" value="ECO:0007669"/>
    <property type="project" value="TreeGrafter"/>
</dbReference>
<accession>A0AAV5TEF1</accession>
<evidence type="ECO:0000313" key="6">
    <source>
        <dbReference type="EMBL" id="GMS90201.1"/>
    </source>
</evidence>
<comment type="caution">
    <text evidence="6">The sequence shown here is derived from an EMBL/GenBank/DDBJ whole genome shotgun (WGS) entry which is preliminary data.</text>
</comment>
<organism evidence="6 7">
    <name type="scientific">Pristionchus entomophagus</name>
    <dbReference type="NCBI Taxonomy" id="358040"/>
    <lineage>
        <taxon>Eukaryota</taxon>
        <taxon>Metazoa</taxon>
        <taxon>Ecdysozoa</taxon>
        <taxon>Nematoda</taxon>
        <taxon>Chromadorea</taxon>
        <taxon>Rhabditida</taxon>
        <taxon>Rhabditina</taxon>
        <taxon>Diplogasteromorpha</taxon>
        <taxon>Diplogasteroidea</taxon>
        <taxon>Neodiplogasteridae</taxon>
        <taxon>Pristionchus</taxon>
    </lineage>
</organism>
<dbReference type="PROSITE" id="PS51843">
    <property type="entry name" value="NR_LBD"/>
    <property type="match status" value="1"/>
</dbReference>
<gene>
    <name evidence="6" type="ORF">PENTCL1PPCAC_12376</name>
</gene>
<keyword evidence="7" id="KW-1185">Reference proteome</keyword>
<dbReference type="Pfam" id="PF00104">
    <property type="entry name" value="Hormone_recep"/>
    <property type="match status" value="1"/>
</dbReference>
<dbReference type="EMBL" id="BTSX01000003">
    <property type="protein sequence ID" value="GMS90201.1"/>
    <property type="molecule type" value="Genomic_DNA"/>
</dbReference>
<feature type="compositionally biased region" description="Polar residues" evidence="4">
    <location>
        <begin position="42"/>
        <end position="53"/>
    </location>
</feature>
<feature type="region of interest" description="Disordered" evidence="4">
    <location>
        <begin position="30"/>
        <end position="63"/>
    </location>
</feature>
<dbReference type="SUPFAM" id="SSF48508">
    <property type="entry name" value="Nuclear receptor ligand-binding domain"/>
    <property type="match status" value="1"/>
</dbReference>
<keyword evidence="1" id="KW-0805">Transcription regulation</keyword>
<dbReference type="InterPro" id="IPR035500">
    <property type="entry name" value="NHR-like_dom_sf"/>
</dbReference>
<sequence>RVCRAGTNNCSHKCKHCRFVHISRLLQGNSTSKDRKKDEYNQNDIESIPSTSQSEDRIETPIPFSPLNNQKVPKLGRLMCSPSFHGGNSFFNRIRYSYSMMALSRRATELTTLHHNFHPILTFNGTFPLIAATITTTNVTSRSLVYSLFDFCNTAFEEFASFSLQQKWFLLKNFKYSFFSLESAYRVFKDFTDAPPMLFMSLTTFLTEDTTGSFVGDQMGESVRSDSEKYLSIYIRGDVHRCRNSISRLKPTEEEFMALLVLCCWNLENTEADTELMSIGESNKRKVLSELEEIYKRKGMTEYAPRLGELLAITTFFQITADAMPLKLEMLRLHNIIDDNTFLYSVNKN</sequence>
<dbReference type="AlphaFoldDB" id="A0AAV5TEF1"/>
<reference evidence="6" key="1">
    <citation type="submission" date="2023-10" db="EMBL/GenBank/DDBJ databases">
        <title>Genome assembly of Pristionchus species.</title>
        <authorList>
            <person name="Yoshida K."/>
            <person name="Sommer R.J."/>
        </authorList>
    </citation>
    <scope>NUCLEOTIDE SEQUENCE</scope>
    <source>
        <strain evidence="6">RS0144</strain>
    </source>
</reference>
<evidence type="ECO:0000313" key="7">
    <source>
        <dbReference type="Proteomes" id="UP001432027"/>
    </source>
</evidence>
<keyword evidence="2" id="KW-0804">Transcription</keyword>
<evidence type="ECO:0000256" key="2">
    <source>
        <dbReference type="ARBA" id="ARBA00023163"/>
    </source>
</evidence>
<proteinExistence type="predicted"/>
<evidence type="ECO:0000256" key="4">
    <source>
        <dbReference type="SAM" id="MobiDB-lite"/>
    </source>
</evidence>
<evidence type="ECO:0000256" key="1">
    <source>
        <dbReference type="ARBA" id="ARBA00023015"/>
    </source>
</evidence>
<protein>
    <recommendedName>
        <fullName evidence="5">NR LBD domain-containing protein</fullName>
    </recommendedName>
</protein>
<dbReference type="Proteomes" id="UP001432027">
    <property type="component" value="Unassembled WGS sequence"/>
</dbReference>
<evidence type="ECO:0000256" key="3">
    <source>
        <dbReference type="ARBA" id="ARBA00023170"/>
    </source>
</evidence>
<dbReference type="Gene3D" id="1.10.565.10">
    <property type="entry name" value="Retinoid X Receptor"/>
    <property type="match status" value="1"/>
</dbReference>
<dbReference type="PANTHER" id="PTHR46011">
    <property type="entry name" value="NUCLEAR HORMONE RECEPTOR FAMILY MEMBER NHR-86-RELATED"/>
    <property type="match status" value="1"/>
</dbReference>
<dbReference type="InterPro" id="IPR000536">
    <property type="entry name" value="Nucl_hrmn_rcpt_lig-bd"/>
</dbReference>
<dbReference type="PANTHER" id="PTHR46011:SF6">
    <property type="entry name" value="HIGH ZINC ACTIVATED NUCLEAR RECEPTOR PROTEIN"/>
    <property type="match status" value="1"/>
</dbReference>
<feature type="domain" description="NR LBD" evidence="5">
    <location>
        <begin position="102"/>
        <end position="349"/>
    </location>
</feature>